<keyword evidence="1" id="KW-1133">Transmembrane helix</keyword>
<dbReference type="EMBL" id="JAVDWA010000004">
    <property type="protein sequence ID" value="MDR7073583.1"/>
    <property type="molecule type" value="Genomic_DNA"/>
</dbReference>
<keyword evidence="1" id="KW-0472">Membrane</keyword>
<dbReference type="InterPro" id="IPR006750">
    <property type="entry name" value="YdcZ"/>
</dbReference>
<sequence>MNWLMVLIVFMGGIAVSIQAGVNGGLGKQIGVIEGTFLSFLIGTVTLFIMMLIFGKGNLLNVSTVPKWQLIGGLLGAFYVYTLVLTVPKIGVASAIISVIVAQLITSSFIDHFGLLGMKQIPIDGQRILGFLFLIAALFLFTKR</sequence>
<dbReference type="PANTHER" id="PTHR34821">
    <property type="entry name" value="INNER MEMBRANE PROTEIN YDCZ"/>
    <property type="match status" value="1"/>
</dbReference>
<organism evidence="2 3">
    <name type="scientific">Fictibacillus barbaricus</name>
    <dbReference type="NCBI Taxonomy" id="182136"/>
    <lineage>
        <taxon>Bacteria</taxon>
        <taxon>Bacillati</taxon>
        <taxon>Bacillota</taxon>
        <taxon>Bacilli</taxon>
        <taxon>Bacillales</taxon>
        <taxon>Fictibacillaceae</taxon>
        <taxon>Fictibacillus</taxon>
    </lineage>
</organism>
<feature type="transmembrane region" description="Helical" evidence="1">
    <location>
        <begin position="125"/>
        <end position="142"/>
    </location>
</feature>
<accession>A0ABU1U282</accession>
<evidence type="ECO:0000256" key="1">
    <source>
        <dbReference type="SAM" id="Phobius"/>
    </source>
</evidence>
<dbReference type="Proteomes" id="UP001258181">
    <property type="component" value="Unassembled WGS sequence"/>
</dbReference>
<dbReference type="RefSeq" id="WP_310259121.1">
    <property type="nucleotide sequence ID" value="NZ_JAVDWA010000004.1"/>
</dbReference>
<evidence type="ECO:0000313" key="3">
    <source>
        <dbReference type="Proteomes" id="UP001258181"/>
    </source>
</evidence>
<feature type="transmembrane region" description="Helical" evidence="1">
    <location>
        <begin position="67"/>
        <end position="84"/>
    </location>
</feature>
<keyword evidence="1" id="KW-0812">Transmembrane</keyword>
<name>A0ABU1U282_9BACL</name>
<comment type="caution">
    <text evidence="2">The sequence shown here is derived from an EMBL/GenBank/DDBJ whole genome shotgun (WGS) entry which is preliminary data.</text>
</comment>
<reference evidence="2 3" key="1">
    <citation type="submission" date="2023-07" db="EMBL/GenBank/DDBJ databases">
        <title>Sorghum-associated microbial communities from plants grown in Nebraska, USA.</title>
        <authorList>
            <person name="Schachtman D."/>
        </authorList>
    </citation>
    <scope>NUCLEOTIDE SEQUENCE [LARGE SCALE GENOMIC DNA]</scope>
    <source>
        <strain evidence="2 3">BE211</strain>
    </source>
</reference>
<gene>
    <name evidence="2" type="ORF">J2X07_002570</name>
</gene>
<dbReference type="Pfam" id="PF04657">
    <property type="entry name" value="DMT_YdcZ"/>
    <property type="match status" value="1"/>
</dbReference>
<feature type="transmembrane region" description="Helical" evidence="1">
    <location>
        <begin position="36"/>
        <end position="55"/>
    </location>
</feature>
<keyword evidence="3" id="KW-1185">Reference proteome</keyword>
<feature type="transmembrane region" description="Helical" evidence="1">
    <location>
        <begin position="90"/>
        <end position="113"/>
    </location>
</feature>
<dbReference type="PANTHER" id="PTHR34821:SF2">
    <property type="entry name" value="INNER MEMBRANE PROTEIN YDCZ"/>
    <property type="match status" value="1"/>
</dbReference>
<protein>
    <submittedName>
        <fullName evidence="2">Transporter family-2 protein</fullName>
    </submittedName>
</protein>
<proteinExistence type="predicted"/>
<evidence type="ECO:0000313" key="2">
    <source>
        <dbReference type="EMBL" id="MDR7073583.1"/>
    </source>
</evidence>